<dbReference type="EMBL" id="JANIGO010000001">
    <property type="protein sequence ID" value="MCQ8895622.1"/>
    <property type="molecule type" value="Genomic_DNA"/>
</dbReference>
<keyword evidence="3" id="KW-1185">Reference proteome</keyword>
<gene>
    <name evidence="2" type="ORF">NQT62_04090</name>
</gene>
<dbReference type="Pfam" id="PF05137">
    <property type="entry name" value="PilN"/>
    <property type="match status" value="1"/>
</dbReference>
<feature type="transmembrane region" description="Helical" evidence="1">
    <location>
        <begin position="21"/>
        <end position="39"/>
    </location>
</feature>
<accession>A0ABT1WDM6</accession>
<name>A0ABT1WDM6_9BURK</name>
<dbReference type="InterPro" id="IPR007813">
    <property type="entry name" value="PilN"/>
</dbReference>
<organism evidence="2 3">
    <name type="scientific">Limnobacter humi</name>
    <dbReference type="NCBI Taxonomy" id="1778671"/>
    <lineage>
        <taxon>Bacteria</taxon>
        <taxon>Pseudomonadati</taxon>
        <taxon>Pseudomonadota</taxon>
        <taxon>Betaproteobacteria</taxon>
        <taxon>Burkholderiales</taxon>
        <taxon>Burkholderiaceae</taxon>
        <taxon>Limnobacter</taxon>
    </lineage>
</organism>
<sequence>MSGDRINFSSNQDISQRDQKVLVALLFLTICLLGGLYVSHQALNEEVSRQLDLQRSSNSQPYEATVLDKKLDRFLMESKANWAGLFSSFENTKTSNITLLGIEPQLTEQQVRFSGLAKDQEALNLYLTRLEATPALKQVELQRYRNTTLSPNGLEFFAVAKWSIYE</sequence>
<protein>
    <recommendedName>
        <fullName evidence="4">Fimbrial assembly protein</fullName>
    </recommendedName>
</protein>
<reference evidence="2 3" key="1">
    <citation type="submission" date="2022-07" db="EMBL/GenBank/DDBJ databases">
        <authorList>
            <person name="Xamxidin M."/>
            <person name="Wu M."/>
        </authorList>
    </citation>
    <scope>NUCLEOTIDE SEQUENCE [LARGE SCALE GENOMIC DNA]</scope>
    <source>
        <strain evidence="2 3">NBRC 111650</strain>
    </source>
</reference>
<dbReference type="Proteomes" id="UP001204142">
    <property type="component" value="Unassembled WGS sequence"/>
</dbReference>
<proteinExistence type="predicted"/>
<evidence type="ECO:0000313" key="3">
    <source>
        <dbReference type="Proteomes" id="UP001204142"/>
    </source>
</evidence>
<keyword evidence="1" id="KW-0812">Transmembrane</keyword>
<comment type="caution">
    <text evidence="2">The sequence shown here is derived from an EMBL/GenBank/DDBJ whole genome shotgun (WGS) entry which is preliminary data.</text>
</comment>
<evidence type="ECO:0008006" key="4">
    <source>
        <dbReference type="Google" id="ProtNLM"/>
    </source>
</evidence>
<evidence type="ECO:0000313" key="2">
    <source>
        <dbReference type="EMBL" id="MCQ8895622.1"/>
    </source>
</evidence>
<keyword evidence="1" id="KW-0472">Membrane</keyword>
<keyword evidence="1" id="KW-1133">Transmembrane helix</keyword>
<evidence type="ECO:0000256" key="1">
    <source>
        <dbReference type="SAM" id="Phobius"/>
    </source>
</evidence>
<dbReference type="RefSeq" id="WP_256763314.1">
    <property type="nucleotide sequence ID" value="NZ_JANIGO010000001.1"/>
</dbReference>